<organism evidence="1">
    <name type="scientific">viral metagenome</name>
    <dbReference type="NCBI Taxonomy" id="1070528"/>
    <lineage>
        <taxon>unclassified sequences</taxon>
        <taxon>metagenomes</taxon>
        <taxon>organismal metagenomes</taxon>
    </lineage>
</organism>
<protein>
    <submittedName>
        <fullName evidence="1">Uncharacterized protein</fullName>
    </submittedName>
</protein>
<name>A0A6C0D9M7_9ZZZZ</name>
<dbReference type="EMBL" id="MN739576">
    <property type="protein sequence ID" value="QHT13726.1"/>
    <property type="molecule type" value="Genomic_DNA"/>
</dbReference>
<proteinExistence type="predicted"/>
<dbReference type="AlphaFoldDB" id="A0A6C0D9M7"/>
<sequence>MGATQSYTGSLEDAFPIPKELDRDLDKLSWLAARILSTPDIYDVNNLSNPGVCGEYAVFLKKKIEKSLQPFMAKIKENGTDKLVEVRYQNPRYGFGTSKEDQDNRKAVCAQMTDALLRVIATVVALLASMQVANVSRETAASSVPIQTGGGISEVRTWLVSNRIVLSSGSNPNQFTFVAHGEVGQPRVDFILNLVDTYGSVTRGTITAHPRGVTTEEAYPSGELKIEFLDAISVSSTTTVMPMRIVDSTGQAWFAGILMGDKIKSFYQTTPETYLFRVINGLFRKTQGWTVELHESRVATASANEIWQQTKRAGTSQAMFSAIGAWLQTRVPGAGAGALPYPGAAAVYPGAAAAAVYPGAAAVYPGAGAAAGYYPGAGFVPPTAGYYPGASVAYPSITVARPTIDSAYFQIPSKSSRDSIIKTFKDWRNILPKQSNPAVVRALTLRGTLTDRRNVITNVCNDPYWSEKGTLDKIYPWATFQFLSIKDWGTANDPTRKMDFYLEWKDFVESMSGKSTEGGAAIKYVKFVRNVADTYDLRHIRFSPKEEGIPVCKSGKIEVRPERVQTGIARLQKLYSDHVKSCWKILTELVFIIADPATKTEQVQLHPATTSVDSLDYVNRHAEQARRLLRSFYLNVEYEYQEAAANLVSV</sequence>
<evidence type="ECO:0000313" key="1">
    <source>
        <dbReference type="EMBL" id="QHT13726.1"/>
    </source>
</evidence>
<reference evidence="1" key="1">
    <citation type="journal article" date="2020" name="Nature">
        <title>Giant virus diversity and host interactions through global metagenomics.</title>
        <authorList>
            <person name="Schulz F."/>
            <person name="Roux S."/>
            <person name="Paez-Espino D."/>
            <person name="Jungbluth S."/>
            <person name="Walsh D.A."/>
            <person name="Denef V.J."/>
            <person name="McMahon K.D."/>
            <person name="Konstantinidis K.T."/>
            <person name="Eloe-Fadrosh E.A."/>
            <person name="Kyrpides N.C."/>
            <person name="Woyke T."/>
        </authorList>
    </citation>
    <scope>NUCLEOTIDE SEQUENCE</scope>
    <source>
        <strain evidence="1">GVMAG-M-3300023174-132</strain>
    </source>
</reference>
<accession>A0A6C0D9M7</accession>